<dbReference type="SMART" id="SM00034">
    <property type="entry name" value="CLECT"/>
    <property type="match status" value="1"/>
</dbReference>
<dbReference type="InterPro" id="IPR001304">
    <property type="entry name" value="C-type_lectin-like"/>
</dbReference>
<dbReference type="OMA" id="FAKKERM"/>
<dbReference type="InterPro" id="IPR016187">
    <property type="entry name" value="CTDL_fold"/>
</dbReference>
<evidence type="ECO:0008006" key="7">
    <source>
        <dbReference type="Google" id="ProtNLM"/>
    </source>
</evidence>
<dbReference type="PANTHER" id="PTHR22803">
    <property type="entry name" value="MANNOSE, PHOSPHOLIPASE, LECTIN RECEPTOR RELATED"/>
    <property type="match status" value="1"/>
</dbReference>
<reference evidence="5" key="1">
    <citation type="submission" date="2022-11" db="UniProtKB">
        <authorList>
            <consortium name="EnsemblMetazoa"/>
        </authorList>
    </citation>
    <scope>IDENTIFICATION</scope>
</reference>
<evidence type="ECO:0000256" key="2">
    <source>
        <dbReference type="SAM" id="SignalP"/>
    </source>
</evidence>
<evidence type="ECO:0000259" key="3">
    <source>
        <dbReference type="PROSITE" id="PS50041"/>
    </source>
</evidence>
<dbReference type="AlphaFoldDB" id="A0A914BI87"/>
<accession>A0A914BI87</accession>
<dbReference type="GeneID" id="119743472"/>
<evidence type="ECO:0000259" key="4">
    <source>
        <dbReference type="PROSITE" id="PS50948"/>
    </source>
</evidence>
<dbReference type="Proteomes" id="UP000887568">
    <property type="component" value="Unplaced"/>
</dbReference>
<keyword evidence="2" id="KW-0732">Signal</keyword>
<dbReference type="OrthoDB" id="6133475at2759"/>
<feature type="domain" description="Apple" evidence="4">
    <location>
        <begin position="165"/>
        <end position="227"/>
    </location>
</feature>
<proteinExistence type="predicted"/>
<dbReference type="InterPro" id="IPR016186">
    <property type="entry name" value="C-type_lectin-like/link_sf"/>
</dbReference>
<dbReference type="PROSITE" id="PS50041">
    <property type="entry name" value="C_TYPE_LECTIN_2"/>
    <property type="match status" value="1"/>
</dbReference>
<dbReference type="EnsemblMetazoa" id="XM_038219881.1">
    <property type="protein sequence ID" value="XP_038075809.1"/>
    <property type="gene ID" value="LOC119743472"/>
</dbReference>
<keyword evidence="6" id="KW-1185">Reference proteome</keyword>
<sequence>MMTPMLGALILLAVAHYCVPAIAGVCPTGWERFGDSCYFAKKERMTWTNAGMFCERLGGNLAVPNSQEEQDFLWMTVEEYLGPFSSPPWDYGTFIGCDDVAMEGSWYCNSLPLQYENWAPNKPDNYHNGEHCAIIVPFEGQWDDGSCDLIRFSVCEVRLSRVAFCETSAVRSFTETQCALDGSAAEPPPVGHILSCGKACRSEPYCRSFNLMQLSAGEMYCELHGAN</sequence>
<dbReference type="InterPro" id="IPR018378">
    <property type="entry name" value="C-type_lectin_CS"/>
</dbReference>
<protein>
    <recommendedName>
        <fullName evidence="7">C-type lectin</fullName>
    </recommendedName>
</protein>
<feature type="signal peptide" evidence="2">
    <location>
        <begin position="1"/>
        <end position="23"/>
    </location>
</feature>
<dbReference type="SUPFAM" id="SSF56436">
    <property type="entry name" value="C-type lectin-like"/>
    <property type="match status" value="1"/>
</dbReference>
<dbReference type="PROSITE" id="PS00615">
    <property type="entry name" value="C_TYPE_LECTIN_1"/>
    <property type="match status" value="1"/>
</dbReference>
<evidence type="ECO:0000313" key="5">
    <source>
        <dbReference type="EnsemblMetazoa" id="XP_038075809.1"/>
    </source>
</evidence>
<dbReference type="Gene3D" id="3.10.100.10">
    <property type="entry name" value="Mannose-Binding Protein A, subunit A"/>
    <property type="match status" value="1"/>
</dbReference>
<dbReference type="RefSeq" id="XP_038075809.1">
    <property type="nucleotide sequence ID" value="XM_038219881.1"/>
</dbReference>
<evidence type="ECO:0000313" key="6">
    <source>
        <dbReference type="Proteomes" id="UP000887568"/>
    </source>
</evidence>
<evidence type="ECO:0000256" key="1">
    <source>
        <dbReference type="ARBA" id="ARBA00023157"/>
    </source>
</evidence>
<feature type="domain" description="C-type lectin" evidence="3">
    <location>
        <begin position="33"/>
        <end position="156"/>
    </location>
</feature>
<dbReference type="PROSITE" id="PS50948">
    <property type="entry name" value="PAN"/>
    <property type="match status" value="1"/>
</dbReference>
<feature type="chain" id="PRO_5036995497" description="C-type lectin" evidence="2">
    <location>
        <begin position="24"/>
        <end position="227"/>
    </location>
</feature>
<keyword evidence="1" id="KW-1015">Disulfide bond</keyword>
<organism evidence="5 6">
    <name type="scientific">Patiria miniata</name>
    <name type="common">Bat star</name>
    <name type="synonym">Asterina miniata</name>
    <dbReference type="NCBI Taxonomy" id="46514"/>
    <lineage>
        <taxon>Eukaryota</taxon>
        <taxon>Metazoa</taxon>
        <taxon>Echinodermata</taxon>
        <taxon>Eleutherozoa</taxon>
        <taxon>Asterozoa</taxon>
        <taxon>Asteroidea</taxon>
        <taxon>Valvatacea</taxon>
        <taxon>Valvatida</taxon>
        <taxon>Asterinidae</taxon>
        <taxon>Patiria</taxon>
    </lineage>
</organism>
<dbReference type="Pfam" id="PF00059">
    <property type="entry name" value="Lectin_C"/>
    <property type="match status" value="1"/>
</dbReference>
<dbReference type="InterPro" id="IPR003609">
    <property type="entry name" value="Pan_app"/>
</dbReference>
<dbReference type="InterPro" id="IPR050111">
    <property type="entry name" value="C-type_lectin/snaclec_domain"/>
</dbReference>
<name>A0A914BI87_PATMI</name>